<protein>
    <submittedName>
        <fullName evidence="5">AMP-binding protein</fullName>
    </submittedName>
</protein>
<feature type="domain" description="AMP-dependent synthetase/ligase" evidence="4">
    <location>
        <begin position="9"/>
        <end position="443"/>
    </location>
</feature>
<keyword evidence="1" id="KW-0547">Nucleotide-binding</keyword>
<sequence length="638" mass="70936">MKKTIIDLFESSVRQYPDNPFLWEKTTDAFEPTTYKEVQQQVYTASAGLMALGVKKGDNMALLSEGRNAWIIGELAMFYAGATNVPLSIKLEEANDLLFRLVHADVKYILVSGNQLKKIRAIMDKLPLVEKVIVIDELPEHKEKETTWSEVLRMGKEYLASHSLEDFLAVGQSLQNGDYATITYTSGTTADPKGVILTHRNYTANVEQALSCVDIDHTWRTLVILPLDHCFAHVVGFYIFMSKGASVATVQVGRTGLETLKNIPANIKEFKPYLILSVPALAKNFKKNIEQGIRAQGKHVTRLFNFALKTAYTYNGDGGEDKGRGARFLLKPLVSLFNRVLFAKVRENFGGQLKFFIGGGALLDKDLQKFYYAIGLPMYQGYGLSEATPVISTNGPERHTFGSSGVLVRPLDLKICDADGKELPAGEKGEIVIRGENVMAGYWKNPAATAETVRDGWLYTGDMGYIGHDGLLYVLGRFKSLLIGSDGEKYSPEGIEEALVEHSSCIDQLILYNNQSPYTVALVVPNKDRLKKHLAHQHLDLSSDKGREEAIRIIQSQIDRFRKGGDLSTLFPDRWLPAAFAILPEPFTEQNGMVNSTMKIVRGKVEKAYASRIDHLYTPEGKNPVNEENKKALGKGLS</sequence>
<organism evidence="5 6">
    <name type="scientific">Parabacteroides hominis</name>
    <dbReference type="NCBI Taxonomy" id="2763057"/>
    <lineage>
        <taxon>Bacteria</taxon>
        <taxon>Pseudomonadati</taxon>
        <taxon>Bacteroidota</taxon>
        <taxon>Bacteroidia</taxon>
        <taxon>Bacteroidales</taxon>
        <taxon>Tannerellaceae</taxon>
        <taxon>Parabacteroides</taxon>
    </lineage>
</organism>
<dbReference type="PANTHER" id="PTHR43272:SF33">
    <property type="entry name" value="AMP-BINDING DOMAIN-CONTAINING PROTEIN-RELATED"/>
    <property type="match status" value="1"/>
</dbReference>
<dbReference type="Gene3D" id="3.40.50.12780">
    <property type="entry name" value="N-terminal domain of ligase-like"/>
    <property type="match status" value="1"/>
</dbReference>
<evidence type="ECO:0000259" key="4">
    <source>
        <dbReference type="Pfam" id="PF00501"/>
    </source>
</evidence>
<dbReference type="Pfam" id="PF00501">
    <property type="entry name" value="AMP-binding"/>
    <property type="match status" value="1"/>
</dbReference>
<reference evidence="5 6" key="1">
    <citation type="submission" date="2020-08" db="EMBL/GenBank/DDBJ databases">
        <title>Genome public.</title>
        <authorList>
            <person name="Liu C."/>
            <person name="Sun Q."/>
        </authorList>
    </citation>
    <scope>NUCLEOTIDE SEQUENCE [LARGE SCALE GENOMIC DNA]</scope>
    <source>
        <strain evidence="5 6">NSJ-79</strain>
    </source>
</reference>
<evidence type="ECO:0000256" key="1">
    <source>
        <dbReference type="ARBA" id="ARBA00022741"/>
    </source>
</evidence>
<dbReference type="Proteomes" id="UP000651475">
    <property type="component" value="Unassembled WGS sequence"/>
</dbReference>
<dbReference type="PANTHER" id="PTHR43272">
    <property type="entry name" value="LONG-CHAIN-FATTY-ACID--COA LIGASE"/>
    <property type="match status" value="1"/>
</dbReference>
<evidence type="ECO:0000313" key="6">
    <source>
        <dbReference type="Proteomes" id="UP000651475"/>
    </source>
</evidence>
<proteinExistence type="predicted"/>
<gene>
    <name evidence="5" type="ORF">H8S65_05580</name>
</gene>
<dbReference type="SUPFAM" id="SSF56801">
    <property type="entry name" value="Acetyl-CoA synthetase-like"/>
    <property type="match status" value="1"/>
</dbReference>
<keyword evidence="6" id="KW-1185">Reference proteome</keyword>
<dbReference type="InterPro" id="IPR000873">
    <property type="entry name" value="AMP-dep_synth/lig_dom"/>
</dbReference>
<dbReference type="RefSeq" id="WP_186929018.1">
    <property type="nucleotide sequence ID" value="NZ_JACOOJ010000006.1"/>
</dbReference>
<feature type="region of interest" description="Disordered" evidence="3">
    <location>
        <begin position="619"/>
        <end position="638"/>
    </location>
</feature>
<dbReference type="EMBL" id="JACOOJ010000006">
    <property type="protein sequence ID" value="MBC5632244.1"/>
    <property type="molecule type" value="Genomic_DNA"/>
</dbReference>
<name>A0ABR7DLE3_9BACT</name>
<accession>A0ABR7DLE3</accession>
<evidence type="ECO:0000256" key="3">
    <source>
        <dbReference type="SAM" id="MobiDB-lite"/>
    </source>
</evidence>
<comment type="caution">
    <text evidence="5">The sequence shown here is derived from an EMBL/GenBank/DDBJ whole genome shotgun (WGS) entry which is preliminary data.</text>
</comment>
<keyword evidence="2" id="KW-0067">ATP-binding</keyword>
<evidence type="ECO:0000313" key="5">
    <source>
        <dbReference type="EMBL" id="MBC5632244.1"/>
    </source>
</evidence>
<evidence type="ECO:0000256" key="2">
    <source>
        <dbReference type="ARBA" id="ARBA00022840"/>
    </source>
</evidence>
<dbReference type="InterPro" id="IPR042099">
    <property type="entry name" value="ANL_N_sf"/>
</dbReference>